<dbReference type="PROSITE" id="PS50930">
    <property type="entry name" value="HTH_LYTTR"/>
    <property type="match status" value="1"/>
</dbReference>
<dbReference type="PANTHER" id="PTHR37299">
    <property type="entry name" value="TRANSCRIPTIONAL REGULATOR-RELATED"/>
    <property type="match status" value="1"/>
</dbReference>
<evidence type="ECO:0000256" key="1">
    <source>
        <dbReference type="ARBA" id="ARBA00023012"/>
    </source>
</evidence>
<dbReference type="GO" id="GO:0000156">
    <property type="term" value="F:phosphorelay response regulator activity"/>
    <property type="evidence" value="ECO:0007669"/>
    <property type="project" value="InterPro"/>
</dbReference>
<protein>
    <recommendedName>
        <fullName evidence="3">HTH LytTR-type domain-containing protein</fullName>
    </recommendedName>
</protein>
<feature type="transmembrane region" description="Helical" evidence="2">
    <location>
        <begin position="141"/>
        <end position="158"/>
    </location>
</feature>
<dbReference type="InterPro" id="IPR012379">
    <property type="entry name" value="LytTR_MHYE"/>
</dbReference>
<keyword evidence="1" id="KW-0902">Two-component regulatory system</keyword>
<dbReference type="PANTHER" id="PTHR37299:SF1">
    <property type="entry name" value="STAGE 0 SPORULATION PROTEIN A HOMOLOG"/>
    <property type="match status" value="1"/>
</dbReference>
<keyword evidence="2" id="KW-0812">Transmembrane</keyword>
<dbReference type="InterPro" id="IPR007492">
    <property type="entry name" value="LytTR_DNA-bd_dom"/>
</dbReference>
<evidence type="ECO:0000256" key="2">
    <source>
        <dbReference type="SAM" id="Phobius"/>
    </source>
</evidence>
<dbReference type="RefSeq" id="WP_015067620.1">
    <property type="nucleotide sequence ID" value="NZ_CAXGIV010000077.1"/>
</dbReference>
<feature type="transmembrane region" description="Helical" evidence="2">
    <location>
        <begin position="85"/>
        <end position="107"/>
    </location>
</feature>
<accession>A0AAC9F7A0</accession>
<feature type="transmembrane region" description="Helical" evidence="2">
    <location>
        <begin position="12"/>
        <end position="36"/>
    </location>
</feature>
<gene>
    <name evidence="4" type="ORF">AV942_13680</name>
</gene>
<evidence type="ECO:0000259" key="3">
    <source>
        <dbReference type="PROSITE" id="PS50930"/>
    </source>
</evidence>
<dbReference type="PIRSF" id="PIRSF031767">
    <property type="entry name" value="MHYE_LytTR"/>
    <property type="match status" value="1"/>
</dbReference>
<proteinExistence type="predicted"/>
<dbReference type="AlphaFoldDB" id="A0AAC9F7A0"/>
<sequence>MINKAWFQAHQSSISLSLLGLYFLVNGFINSTTVLMEAMRTPPLPFAQWEPFAWEYTSAVGSFCVVIALAKILNHFPWRWERFTFSIALYSAVGLCFAATHIIFMIVSREIIYALVGGNYQFATSAEQWFFELIYEMRKDLWSFIFFVVMIWCYRYVVAQWLGNASNIGLESAKLDQRNTQNAPDEKAFKHELLLIKKNGHEFLIKKQDINWMASSGNYVNLHIDDKVYPMRNTLTSFLDENAYLPFARVHRSFAVNLNDVESVKVGDSGDGVITLKNGHTVKMSRRYKLAIDK</sequence>
<organism evidence="4 5">
    <name type="scientific">Alteromonas mediterranea</name>
    <dbReference type="NCBI Taxonomy" id="314275"/>
    <lineage>
        <taxon>Bacteria</taxon>
        <taxon>Pseudomonadati</taxon>
        <taxon>Pseudomonadota</taxon>
        <taxon>Gammaproteobacteria</taxon>
        <taxon>Alteromonadales</taxon>
        <taxon>Alteromonadaceae</taxon>
        <taxon>Alteromonas/Salinimonas group</taxon>
        <taxon>Alteromonas</taxon>
    </lineage>
</organism>
<feature type="domain" description="HTH LytTR-type" evidence="3">
    <location>
        <begin position="194"/>
        <end position="294"/>
    </location>
</feature>
<dbReference type="Pfam" id="PF04397">
    <property type="entry name" value="LytTR"/>
    <property type="match status" value="1"/>
</dbReference>
<dbReference type="Proteomes" id="UP000061468">
    <property type="component" value="Chromosome"/>
</dbReference>
<evidence type="ECO:0000313" key="5">
    <source>
        <dbReference type="Proteomes" id="UP000061468"/>
    </source>
</evidence>
<dbReference type="SMART" id="SM00850">
    <property type="entry name" value="LytTR"/>
    <property type="match status" value="1"/>
</dbReference>
<reference evidence="4 5" key="1">
    <citation type="submission" date="2015-12" db="EMBL/GenBank/DDBJ databases">
        <title>Intraspecies pangenome expansion in the marine bacterium Alteromonas.</title>
        <authorList>
            <person name="Lopez-Perez M."/>
            <person name="Rodriguez-Valera F."/>
        </authorList>
    </citation>
    <scope>NUCLEOTIDE SEQUENCE [LARGE SCALE GENOMIC DNA]</scope>
    <source>
        <strain evidence="4 5">UM8</strain>
    </source>
</reference>
<keyword evidence="2" id="KW-1133">Transmembrane helix</keyword>
<feature type="transmembrane region" description="Helical" evidence="2">
    <location>
        <begin position="56"/>
        <end position="73"/>
    </location>
</feature>
<name>A0AAC9F7A0_9ALTE</name>
<keyword evidence="2" id="KW-0472">Membrane</keyword>
<dbReference type="InterPro" id="IPR046947">
    <property type="entry name" value="LytR-like"/>
</dbReference>
<dbReference type="Gene3D" id="2.40.50.1020">
    <property type="entry name" value="LytTr DNA-binding domain"/>
    <property type="match status" value="1"/>
</dbReference>
<evidence type="ECO:0000313" key="4">
    <source>
        <dbReference type="EMBL" id="AMJ79268.1"/>
    </source>
</evidence>
<dbReference type="EMBL" id="CP013928">
    <property type="protein sequence ID" value="AMJ79268.1"/>
    <property type="molecule type" value="Genomic_DNA"/>
</dbReference>
<dbReference type="GO" id="GO:0003677">
    <property type="term" value="F:DNA binding"/>
    <property type="evidence" value="ECO:0007669"/>
    <property type="project" value="InterPro"/>
</dbReference>